<evidence type="ECO:0000256" key="1">
    <source>
        <dbReference type="ARBA" id="ARBA00007287"/>
    </source>
</evidence>
<dbReference type="InterPro" id="IPR002831">
    <property type="entry name" value="Tscrpt_reg_TrmB_N"/>
</dbReference>
<evidence type="ECO:0000259" key="3">
    <source>
        <dbReference type="Pfam" id="PF11495"/>
    </source>
</evidence>
<dbReference type="AlphaFoldDB" id="A0ABD5RGQ4"/>
<dbReference type="Proteomes" id="UP001596201">
    <property type="component" value="Unassembled WGS sequence"/>
</dbReference>
<dbReference type="SUPFAM" id="SSF46785">
    <property type="entry name" value="Winged helix' DNA-binding domain"/>
    <property type="match status" value="1"/>
</dbReference>
<dbReference type="InterPro" id="IPR021586">
    <property type="entry name" value="Tscrpt_reg_TrmB_C"/>
</dbReference>
<organism evidence="4 5">
    <name type="scientific">Salinirubrum litoreum</name>
    <dbReference type="NCBI Taxonomy" id="1126234"/>
    <lineage>
        <taxon>Archaea</taxon>
        <taxon>Methanobacteriati</taxon>
        <taxon>Methanobacteriota</taxon>
        <taxon>Stenosarchaea group</taxon>
        <taxon>Halobacteria</taxon>
        <taxon>Halobacteriales</taxon>
        <taxon>Haloferacaceae</taxon>
        <taxon>Salinirubrum</taxon>
    </lineage>
</organism>
<dbReference type="Pfam" id="PF11495">
    <property type="entry name" value="Regulator_TrmB"/>
    <property type="match status" value="1"/>
</dbReference>
<evidence type="ECO:0000259" key="2">
    <source>
        <dbReference type="Pfam" id="PF01978"/>
    </source>
</evidence>
<sequence length="353" mass="38752">MTDPALTSQLQDLGLTTYQSQAYVAAVEAGQARPNDLVELSDVPQGRIYDVLADLESMGLVELRSGSRGKVVMAPRPETVLEDLRERRVTALNSQIESVTEGLAELYDETATDQGEDGYVTMARRRETAVRHIERAIKRAECWLVVAVPADLYERIADEVTDAIERGVTVRLLISGVAEPPDLTYPADVPVRFRSAADTVVAADRRYGIYGSGHPRATNRSYLITQEATLVHLLQNFVQTVWETSAEVQDAATLPRRYLDPRRLIVDLRDELDEGRQFTVSVDGHWTDSQAAVALDGRIVDYEISGPVETDFGIAPPTIASLTVDTGDGRVTVGGWRATVEDVAASSLRLGRD</sequence>
<dbReference type="InterPro" id="IPR036388">
    <property type="entry name" value="WH-like_DNA-bd_sf"/>
</dbReference>
<gene>
    <name evidence="4" type="ORF">ACFPJ5_19570</name>
</gene>
<comment type="caution">
    <text evidence="4">The sequence shown here is derived from an EMBL/GenBank/DDBJ whole genome shotgun (WGS) entry which is preliminary data.</text>
</comment>
<evidence type="ECO:0000313" key="4">
    <source>
        <dbReference type="EMBL" id="MFC5369134.1"/>
    </source>
</evidence>
<dbReference type="RefSeq" id="WP_227231189.1">
    <property type="nucleotide sequence ID" value="NZ_JAJCVJ010000003.1"/>
</dbReference>
<keyword evidence="5" id="KW-1185">Reference proteome</keyword>
<dbReference type="SUPFAM" id="SSF56024">
    <property type="entry name" value="Phospholipase D/nuclease"/>
    <property type="match status" value="1"/>
</dbReference>
<evidence type="ECO:0000313" key="5">
    <source>
        <dbReference type="Proteomes" id="UP001596201"/>
    </source>
</evidence>
<dbReference type="InterPro" id="IPR036390">
    <property type="entry name" value="WH_DNA-bd_sf"/>
</dbReference>
<dbReference type="EMBL" id="JBHSKX010000004">
    <property type="protein sequence ID" value="MFC5369134.1"/>
    <property type="molecule type" value="Genomic_DNA"/>
</dbReference>
<protein>
    <submittedName>
        <fullName evidence="4">TrmB family transcriptional regulator</fullName>
    </submittedName>
</protein>
<proteinExistence type="inferred from homology"/>
<dbReference type="PANTHER" id="PTHR34293:SF1">
    <property type="entry name" value="HTH-TYPE TRANSCRIPTIONAL REGULATOR TRMBL2"/>
    <property type="match status" value="1"/>
</dbReference>
<dbReference type="Gene3D" id="1.10.10.10">
    <property type="entry name" value="Winged helix-like DNA-binding domain superfamily/Winged helix DNA-binding domain"/>
    <property type="match status" value="1"/>
</dbReference>
<feature type="domain" description="Transcription regulator TrmB N-terminal" evidence="2">
    <location>
        <begin position="10"/>
        <end position="70"/>
    </location>
</feature>
<dbReference type="PANTHER" id="PTHR34293">
    <property type="entry name" value="HTH-TYPE TRANSCRIPTIONAL REGULATOR TRMBL2"/>
    <property type="match status" value="1"/>
</dbReference>
<feature type="domain" description="Transcription regulator TrmB C-terminal" evidence="3">
    <location>
        <begin position="120"/>
        <end position="351"/>
    </location>
</feature>
<accession>A0ABD5RGQ4</accession>
<dbReference type="CDD" id="cd09124">
    <property type="entry name" value="PLDc_like_TrmB_middle"/>
    <property type="match status" value="1"/>
</dbReference>
<dbReference type="SUPFAM" id="SSF159071">
    <property type="entry name" value="TrmB C-terminal domain-like"/>
    <property type="match status" value="1"/>
</dbReference>
<name>A0ABD5RGQ4_9EURY</name>
<dbReference type="Pfam" id="PF01978">
    <property type="entry name" value="TrmB"/>
    <property type="match status" value="1"/>
</dbReference>
<reference evidence="4 5" key="1">
    <citation type="journal article" date="2019" name="Int. J. Syst. Evol. Microbiol.">
        <title>The Global Catalogue of Microorganisms (GCM) 10K type strain sequencing project: providing services to taxonomists for standard genome sequencing and annotation.</title>
        <authorList>
            <consortium name="The Broad Institute Genomics Platform"/>
            <consortium name="The Broad Institute Genome Sequencing Center for Infectious Disease"/>
            <person name="Wu L."/>
            <person name="Ma J."/>
        </authorList>
    </citation>
    <scope>NUCLEOTIDE SEQUENCE [LARGE SCALE GENOMIC DNA]</scope>
    <source>
        <strain evidence="4 5">CGMCC 1.12237</strain>
    </source>
</reference>
<dbReference type="InterPro" id="IPR051797">
    <property type="entry name" value="TrmB-like"/>
</dbReference>
<comment type="similarity">
    <text evidence="1">Belongs to the transcriptional regulator TrmB family.</text>
</comment>